<dbReference type="InterPro" id="IPR012677">
    <property type="entry name" value="Nucleotide-bd_a/b_plait_sf"/>
</dbReference>
<dbReference type="OrthoDB" id="5411533at2759"/>
<dbReference type="Gene3D" id="3.30.70.330">
    <property type="match status" value="1"/>
</dbReference>
<feature type="compositionally biased region" description="Basic and acidic residues" evidence="7">
    <location>
        <begin position="257"/>
        <end position="283"/>
    </location>
</feature>
<dbReference type="SMART" id="SM00443">
    <property type="entry name" value="G_patch"/>
    <property type="match status" value="1"/>
</dbReference>
<dbReference type="EMBL" id="SGPK01000208">
    <property type="protein sequence ID" value="THH06207.1"/>
    <property type="molecule type" value="Genomic_DNA"/>
</dbReference>
<feature type="region of interest" description="Disordered" evidence="7">
    <location>
        <begin position="477"/>
        <end position="507"/>
    </location>
</feature>
<dbReference type="PANTHER" id="PTHR13288:SF8">
    <property type="entry name" value="SPLICING FACTOR 45"/>
    <property type="match status" value="1"/>
</dbReference>
<dbReference type="GO" id="GO:0071011">
    <property type="term" value="C:precatalytic spliceosome"/>
    <property type="evidence" value="ECO:0007669"/>
    <property type="project" value="TreeGrafter"/>
</dbReference>
<keyword evidence="11" id="KW-1185">Reference proteome</keyword>
<evidence type="ECO:0008006" key="12">
    <source>
        <dbReference type="Google" id="ProtNLM"/>
    </source>
</evidence>
<dbReference type="PROSITE" id="PS50102">
    <property type="entry name" value="RRM"/>
    <property type="match status" value="1"/>
</dbReference>
<feature type="compositionally biased region" description="Low complexity" evidence="7">
    <location>
        <begin position="246"/>
        <end position="256"/>
    </location>
</feature>
<dbReference type="InterPro" id="IPR000467">
    <property type="entry name" value="G_patch_dom"/>
</dbReference>
<feature type="region of interest" description="Disordered" evidence="7">
    <location>
        <begin position="1"/>
        <end position="54"/>
    </location>
</feature>
<evidence type="ECO:0000259" key="8">
    <source>
        <dbReference type="PROSITE" id="PS50102"/>
    </source>
</evidence>
<evidence type="ECO:0000313" key="11">
    <source>
        <dbReference type="Proteomes" id="UP000308199"/>
    </source>
</evidence>
<feature type="compositionally biased region" description="Basic residues" evidence="7">
    <location>
        <begin position="185"/>
        <end position="203"/>
    </location>
</feature>
<dbReference type="InterPro" id="IPR003954">
    <property type="entry name" value="RRM_euk-type"/>
</dbReference>
<evidence type="ECO:0000256" key="1">
    <source>
        <dbReference type="ARBA" id="ARBA00004123"/>
    </source>
</evidence>
<feature type="region of interest" description="Disordered" evidence="7">
    <location>
        <begin position="340"/>
        <end position="398"/>
    </location>
</feature>
<proteinExistence type="predicted"/>
<evidence type="ECO:0000256" key="4">
    <source>
        <dbReference type="ARBA" id="ARBA00023187"/>
    </source>
</evidence>
<organism evidence="10 11">
    <name type="scientific">Phellinidium pouzarii</name>
    <dbReference type="NCBI Taxonomy" id="167371"/>
    <lineage>
        <taxon>Eukaryota</taxon>
        <taxon>Fungi</taxon>
        <taxon>Dikarya</taxon>
        <taxon>Basidiomycota</taxon>
        <taxon>Agaricomycotina</taxon>
        <taxon>Agaricomycetes</taxon>
        <taxon>Hymenochaetales</taxon>
        <taxon>Hymenochaetaceae</taxon>
        <taxon>Phellinidium</taxon>
    </lineage>
</organism>
<dbReference type="GO" id="GO:0003723">
    <property type="term" value="F:RNA binding"/>
    <property type="evidence" value="ECO:0007669"/>
    <property type="project" value="UniProtKB-UniRule"/>
</dbReference>
<feature type="domain" description="G-patch" evidence="9">
    <location>
        <begin position="441"/>
        <end position="488"/>
    </location>
</feature>
<dbReference type="GO" id="GO:0045292">
    <property type="term" value="P:mRNA cis splicing, via spliceosome"/>
    <property type="evidence" value="ECO:0007669"/>
    <property type="project" value="InterPro"/>
</dbReference>
<feature type="compositionally biased region" description="Low complexity" evidence="7">
    <location>
        <begin position="41"/>
        <end position="54"/>
    </location>
</feature>
<accession>A0A4S4L4Q3</accession>
<dbReference type="SUPFAM" id="SSF54928">
    <property type="entry name" value="RNA-binding domain, RBD"/>
    <property type="match status" value="1"/>
</dbReference>
<evidence type="ECO:0000256" key="2">
    <source>
        <dbReference type="ARBA" id="ARBA00022664"/>
    </source>
</evidence>
<evidence type="ECO:0000256" key="7">
    <source>
        <dbReference type="SAM" id="MobiDB-lite"/>
    </source>
</evidence>
<dbReference type="InterPro" id="IPR040052">
    <property type="entry name" value="RBM17"/>
</dbReference>
<dbReference type="PROSITE" id="PS50174">
    <property type="entry name" value="G_PATCH"/>
    <property type="match status" value="1"/>
</dbReference>
<feature type="compositionally biased region" description="Polar residues" evidence="7">
    <location>
        <begin position="16"/>
        <end position="30"/>
    </location>
</feature>
<keyword evidence="5" id="KW-0539">Nucleus</keyword>
<evidence type="ECO:0000256" key="6">
    <source>
        <dbReference type="PROSITE-ProRule" id="PRU00176"/>
    </source>
</evidence>
<feature type="compositionally biased region" description="Basic and acidic residues" evidence="7">
    <location>
        <begin position="477"/>
        <end position="494"/>
    </location>
</feature>
<name>A0A4S4L4Q3_9AGAM</name>
<keyword evidence="3 6" id="KW-0694">RNA-binding</keyword>
<gene>
    <name evidence="10" type="ORF">EW145_g4237</name>
</gene>
<dbReference type="Pfam" id="PF01585">
    <property type="entry name" value="G-patch"/>
    <property type="match status" value="1"/>
</dbReference>
<dbReference type="CDD" id="cd12374">
    <property type="entry name" value="RRM_UHM_SPF45_PUF60"/>
    <property type="match status" value="1"/>
</dbReference>
<dbReference type="SMART" id="SM00361">
    <property type="entry name" value="RRM_1"/>
    <property type="match status" value="1"/>
</dbReference>
<dbReference type="InterPro" id="IPR000504">
    <property type="entry name" value="RRM_dom"/>
</dbReference>
<dbReference type="Proteomes" id="UP000308199">
    <property type="component" value="Unassembled WGS sequence"/>
</dbReference>
<protein>
    <recommendedName>
        <fullName evidence="12">G-patch domain-containing protein</fullName>
    </recommendedName>
</protein>
<feature type="region of interest" description="Disordered" evidence="7">
    <location>
        <begin position="417"/>
        <end position="441"/>
    </location>
</feature>
<dbReference type="FunFam" id="3.30.70.330:FF:000382">
    <property type="entry name" value="G-patch domain-containing protein"/>
    <property type="match status" value="1"/>
</dbReference>
<evidence type="ECO:0000259" key="9">
    <source>
        <dbReference type="PROSITE" id="PS50174"/>
    </source>
</evidence>
<feature type="compositionally biased region" description="Pro residues" evidence="7">
    <location>
        <begin position="367"/>
        <end position="378"/>
    </location>
</feature>
<dbReference type="PANTHER" id="PTHR13288">
    <property type="entry name" value="SPLICING FACTOR 45 SPF45"/>
    <property type="match status" value="1"/>
</dbReference>
<feature type="domain" description="RRM" evidence="8">
    <location>
        <begin position="535"/>
        <end position="621"/>
    </location>
</feature>
<dbReference type="InterPro" id="IPR035979">
    <property type="entry name" value="RBD_domain_sf"/>
</dbReference>
<sequence>MSLPPRKAGGLYGGIQFSSGHTLATSNVTEPTPYDERTEDAPAASTSTSTSSTFASTVAIDSPATGSDIAKVAELATADAGKATAGWSAALAFAPVRRGGKAKGKSAGPLPRALPIGAQIEQAPFPALAFDSTASVWAPPVLHTTKHEDSTKPAVSTQPTGLGWGKKIKPPSMVLDEDVNGFNAGRKKNKNTGGGKKKGRKAKSYNPAAPNDYYEYKPWRKRDYIERQERFAEERRQAEKKRYRRSNSYSDSVHSYSDADERPRKNARWEDEDRHSGYDRPDIEMSIPPPAVVEVSLTGDEAYARRLALSQGISATVPALPPPETGDEAYLRRLAMSTQASPAGMHQHLTPQPEPEPETPLLSFNPFAPPSVPPPPTTMQPSVGSDTQDPEFEARVKNSREAAAAVAARLAKLAALAPPAQEESTDVVQESPPVAEETPESGGFAARMMAKWGYKEGQGLGSEGAGIVNALTVEKVGQGKEGKSKDKKSKDGKKSVASNGKSIGTGMATTRGRIVNDNEDAKAREDRARFGEASRVVVLTNMVGPEDAEDEDLREEIGDECAKNGIVERVIVHVVNAPQEDSDAVRIFVKFGGPAAAWKTVRELDGRYFGGRTVRARYFSESRFGRFDLDGPLV</sequence>
<dbReference type="AlphaFoldDB" id="A0A4S4L4Q3"/>
<evidence type="ECO:0000256" key="3">
    <source>
        <dbReference type="ARBA" id="ARBA00022884"/>
    </source>
</evidence>
<feature type="region of interest" description="Disordered" evidence="7">
    <location>
        <begin position="235"/>
        <end position="287"/>
    </location>
</feature>
<comment type="caution">
    <text evidence="10">The sequence shown here is derived from an EMBL/GenBank/DDBJ whole genome shotgun (WGS) entry which is preliminary data.</text>
</comment>
<keyword evidence="2" id="KW-0507">mRNA processing</keyword>
<comment type="subcellular location">
    <subcellularLocation>
        <location evidence="1">Nucleus</location>
    </subcellularLocation>
</comment>
<keyword evidence="4" id="KW-0508">mRNA splicing</keyword>
<evidence type="ECO:0000256" key="5">
    <source>
        <dbReference type="ARBA" id="ARBA00023242"/>
    </source>
</evidence>
<feature type="region of interest" description="Disordered" evidence="7">
    <location>
        <begin position="145"/>
        <end position="209"/>
    </location>
</feature>
<evidence type="ECO:0000313" key="10">
    <source>
        <dbReference type="EMBL" id="THH06207.1"/>
    </source>
</evidence>
<reference evidence="10 11" key="1">
    <citation type="submission" date="2019-02" db="EMBL/GenBank/DDBJ databases">
        <title>Genome sequencing of the rare red list fungi Phellinidium pouzarii.</title>
        <authorList>
            <person name="Buettner E."/>
            <person name="Kellner H."/>
        </authorList>
    </citation>
    <scope>NUCLEOTIDE SEQUENCE [LARGE SCALE GENOMIC DNA]</scope>
    <source>
        <strain evidence="10 11">DSM 108285</strain>
    </source>
</reference>